<keyword evidence="3" id="KW-0805">Transcription regulation</keyword>
<dbReference type="Gene3D" id="1.10.10.10">
    <property type="entry name" value="Winged helix-like DNA-binding domain superfamily/Winged helix DNA-binding domain"/>
    <property type="match status" value="1"/>
</dbReference>
<evidence type="ECO:0000256" key="1">
    <source>
        <dbReference type="ARBA" id="ARBA00022553"/>
    </source>
</evidence>
<dbReference type="CDD" id="cd00383">
    <property type="entry name" value="trans_reg_C"/>
    <property type="match status" value="1"/>
</dbReference>
<dbReference type="PROSITE" id="PS50110">
    <property type="entry name" value="RESPONSE_REGULATORY"/>
    <property type="match status" value="1"/>
</dbReference>
<dbReference type="GO" id="GO:0006355">
    <property type="term" value="P:regulation of DNA-templated transcription"/>
    <property type="evidence" value="ECO:0007669"/>
    <property type="project" value="InterPro"/>
</dbReference>
<evidence type="ECO:0000256" key="4">
    <source>
        <dbReference type="ARBA" id="ARBA00023125"/>
    </source>
</evidence>
<proteinExistence type="predicted"/>
<evidence type="ECO:0000256" key="2">
    <source>
        <dbReference type="ARBA" id="ARBA00023012"/>
    </source>
</evidence>
<gene>
    <name evidence="6" type="ORF">B4109_1798</name>
</gene>
<sequence>MLRDGGQELEARKGTETVNGRILLIEDEAGLARFLELDLTHEGFDVHVCGDGREGLELALSESWDLILLDVMLPRLNGMEVCRRIRAAKSTPIMMITACDSVFDRVMGLDNGADDYIVKPFAIEELLARIRALFRRVHSEADGQVLAFKDLVVDTQARTVKKGDEFIELTKREYDLLVAFMQNINVVLTRDVLLDKVWGFDAEVETNVVDVYVRYLRQKLDEHDKERYIQTVRGAGYVMRP</sequence>
<dbReference type="InterPro" id="IPR001789">
    <property type="entry name" value="Sig_transdc_resp-reg_receiver"/>
</dbReference>
<keyword evidence="2" id="KW-0902">Two-component regulatory system</keyword>
<dbReference type="FunFam" id="1.10.10.10:FF:000005">
    <property type="entry name" value="Two-component system response regulator"/>
    <property type="match status" value="1"/>
</dbReference>
<comment type="caution">
    <text evidence="6">The sequence shown here is derived from an EMBL/GenBank/DDBJ whole genome shotgun (WGS) entry which is preliminary data.</text>
</comment>
<dbReference type="SMART" id="SM00448">
    <property type="entry name" value="REC"/>
    <property type="match status" value="1"/>
</dbReference>
<dbReference type="CDD" id="cd17574">
    <property type="entry name" value="REC_OmpR"/>
    <property type="match status" value="1"/>
</dbReference>
<evidence type="ECO:0000313" key="7">
    <source>
        <dbReference type="Proteomes" id="UP000075424"/>
    </source>
</evidence>
<dbReference type="InterPro" id="IPR036388">
    <property type="entry name" value="WH-like_DNA-bd_sf"/>
</dbReference>
<keyword evidence="5" id="KW-0804">Transcription</keyword>
<dbReference type="InterPro" id="IPR016032">
    <property type="entry name" value="Sig_transdc_resp-reg_C-effctor"/>
</dbReference>
<dbReference type="PROSITE" id="PS51755">
    <property type="entry name" value="OMPR_PHOB"/>
    <property type="match status" value="1"/>
</dbReference>
<keyword evidence="1" id="KW-0597">Phosphoprotein</keyword>
<dbReference type="SUPFAM" id="SSF52172">
    <property type="entry name" value="CheY-like"/>
    <property type="match status" value="1"/>
</dbReference>
<dbReference type="InterPro" id="IPR011006">
    <property type="entry name" value="CheY-like_superfamily"/>
</dbReference>
<evidence type="ECO:0000256" key="3">
    <source>
        <dbReference type="ARBA" id="ARBA00023015"/>
    </source>
</evidence>
<dbReference type="SUPFAM" id="SSF46894">
    <property type="entry name" value="C-terminal effector domain of the bipartite response regulators"/>
    <property type="match status" value="1"/>
</dbReference>
<dbReference type="GO" id="GO:0005829">
    <property type="term" value="C:cytosol"/>
    <property type="evidence" value="ECO:0007669"/>
    <property type="project" value="TreeGrafter"/>
</dbReference>
<dbReference type="GO" id="GO:0000156">
    <property type="term" value="F:phosphorelay response regulator activity"/>
    <property type="evidence" value="ECO:0007669"/>
    <property type="project" value="TreeGrafter"/>
</dbReference>
<dbReference type="Gene3D" id="3.40.50.2300">
    <property type="match status" value="1"/>
</dbReference>
<accession>A0A150MKH3</accession>
<dbReference type="FunFam" id="3.40.50.2300:FF:000001">
    <property type="entry name" value="DNA-binding response regulator PhoB"/>
    <property type="match status" value="1"/>
</dbReference>
<evidence type="ECO:0000313" key="6">
    <source>
        <dbReference type="EMBL" id="KYD24943.1"/>
    </source>
</evidence>
<dbReference type="EMBL" id="LQYV01000091">
    <property type="protein sequence ID" value="KYD24943.1"/>
    <property type="molecule type" value="Genomic_DNA"/>
</dbReference>
<dbReference type="InterPro" id="IPR039420">
    <property type="entry name" value="WalR-like"/>
</dbReference>
<dbReference type="SMART" id="SM00862">
    <property type="entry name" value="Trans_reg_C"/>
    <property type="match status" value="1"/>
</dbReference>
<dbReference type="GO" id="GO:0000976">
    <property type="term" value="F:transcription cis-regulatory region binding"/>
    <property type="evidence" value="ECO:0007669"/>
    <property type="project" value="TreeGrafter"/>
</dbReference>
<evidence type="ECO:0000256" key="5">
    <source>
        <dbReference type="ARBA" id="ARBA00023163"/>
    </source>
</evidence>
<organism evidence="6 7">
    <name type="scientific">Geobacillus stearothermophilus</name>
    <name type="common">Bacillus stearothermophilus</name>
    <dbReference type="NCBI Taxonomy" id="1422"/>
    <lineage>
        <taxon>Bacteria</taxon>
        <taxon>Bacillati</taxon>
        <taxon>Bacillota</taxon>
        <taxon>Bacilli</taxon>
        <taxon>Bacillales</taxon>
        <taxon>Anoxybacillaceae</taxon>
        <taxon>Geobacillus</taxon>
    </lineage>
</organism>
<dbReference type="InterPro" id="IPR001867">
    <property type="entry name" value="OmpR/PhoB-type_DNA-bd"/>
</dbReference>
<dbReference type="PATRIC" id="fig|1422.18.peg.417"/>
<name>A0A150MKH3_GEOSE</name>
<protein>
    <submittedName>
        <fullName evidence="6">Uncharacterized protein</fullName>
    </submittedName>
</protein>
<dbReference type="Pfam" id="PF00486">
    <property type="entry name" value="Trans_reg_C"/>
    <property type="match status" value="1"/>
</dbReference>
<dbReference type="Gene3D" id="6.10.250.690">
    <property type="match status" value="1"/>
</dbReference>
<dbReference type="PANTHER" id="PTHR48111">
    <property type="entry name" value="REGULATOR OF RPOS"/>
    <property type="match status" value="1"/>
</dbReference>
<dbReference type="Pfam" id="PF00072">
    <property type="entry name" value="Response_reg"/>
    <property type="match status" value="1"/>
</dbReference>
<dbReference type="AlphaFoldDB" id="A0A150MKH3"/>
<dbReference type="GO" id="GO:0032993">
    <property type="term" value="C:protein-DNA complex"/>
    <property type="evidence" value="ECO:0007669"/>
    <property type="project" value="TreeGrafter"/>
</dbReference>
<dbReference type="PANTHER" id="PTHR48111:SF22">
    <property type="entry name" value="REGULATOR OF RPOS"/>
    <property type="match status" value="1"/>
</dbReference>
<keyword evidence="4" id="KW-0238">DNA-binding</keyword>
<dbReference type="Proteomes" id="UP000075424">
    <property type="component" value="Unassembled WGS sequence"/>
</dbReference>
<reference evidence="6 7" key="1">
    <citation type="submission" date="2016-01" db="EMBL/GenBank/DDBJ databases">
        <title>Draft Genome Sequences of Seven Thermophilic Sporeformers Isolated from Foods.</title>
        <authorList>
            <person name="Berendsen E.M."/>
            <person name="Wells-Bennik M.H."/>
            <person name="Krawcyk A.O."/>
            <person name="De Jong A."/>
            <person name="Holsappel S."/>
            <person name="Eijlander R.T."/>
            <person name="Kuipers O.P."/>
        </authorList>
    </citation>
    <scope>NUCLEOTIDE SEQUENCE [LARGE SCALE GENOMIC DNA]</scope>
    <source>
        <strain evidence="6 7">B4109</strain>
    </source>
</reference>